<organism evidence="1">
    <name type="scientific">Hexamita inflata</name>
    <dbReference type="NCBI Taxonomy" id="28002"/>
    <lineage>
        <taxon>Eukaryota</taxon>
        <taxon>Metamonada</taxon>
        <taxon>Diplomonadida</taxon>
        <taxon>Hexamitidae</taxon>
        <taxon>Hexamitinae</taxon>
        <taxon>Hexamita</taxon>
    </lineage>
</organism>
<reference evidence="1" key="1">
    <citation type="submission" date="2023-06" db="EMBL/GenBank/DDBJ databases">
        <authorList>
            <person name="Kurt Z."/>
        </authorList>
    </citation>
    <scope>NUCLEOTIDE SEQUENCE</scope>
</reference>
<proteinExistence type="predicted"/>
<evidence type="ECO:0000313" key="2">
    <source>
        <dbReference type="EMBL" id="CAL6071520.1"/>
    </source>
</evidence>
<dbReference type="EMBL" id="CATOUU010001139">
    <property type="protein sequence ID" value="CAI9974111.1"/>
    <property type="molecule type" value="Genomic_DNA"/>
</dbReference>
<evidence type="ECO:0000313" key="3">
    <source>
        <dbReference type="Proteomes" id="UP001642409"/>
    </source>
</evidence>
<sequence length="103" mass="11741">MNSIIEKTTQQQSQYLKKKLLTSNKIAIGYHHILHSSNINSFIDFQIANIAYKNLSTSRTAQTSHNSIQRTVSTNDTSKITQTIQKRAYMNLKTVELQISILT</sequence>
<dbReference type="AlphaFoldDB" id="A0AA86V2X4"/>
<comment type="caution">
    <text evidence="1">The sequence shown here is derived from an EMBL/GenBank/DDBJ whole genome shotgun (WGS) entry which is preliminary data.</text>
</comment>
<dbReference type="Proteomes" id="UP001642409">
    <property type="component" value="Unassembled WGS sequence"/>
</dbReference>
<gene>
    <name evidence="2" type="ORF">HINF_LOCUS55182</name>
    <name evidence="1" type="ORF">HINF_LOCUS61756</name>
</gene>
<keyword evidence="3" id="KW-1185">Reference proteome</keyword>
<evidence type="ECO:0000313" key="1">
    <source>
        <dbReference type="EMBL" id="CAI9974111.1"/>
    </source>
</evidence>
<protein>
    <submittedName>
        <fullName evidence="2">Hypothetical_protein</fullName>
    </submittedName>
</protein>
<dbReference type="EMBL" id="CAXDID020000291">
    <property type="protein sequence ID" value="CAL6071520.1"/>
    <property type="molecule type" value="Genomic_DNA"/>
</dbReference>
<name>A0AA86V2X4_9EUKA</name>
<accession>A0AA86V2X4</accession>
<reference evidence="2 3" key="2">
    <citation type="submission" date="2024-07" db="EMBL/GenBank/DDBJ databases">
        <authorList>
            <person name="Akdeniz Z."/>
        </authorList>
    </citation>
    <scope>NUCLEOTIDE SEQUENCE [LARGE SCALE GENOMIC DNA]</scope>
</reference>